<keyword evidence="8" id="KW-1185">Reference proteome</keyword>
<name>A0A5E4QH09_9NEOP</name>
<dbReference type="InterPro" id="IPR002018">
    <property type="entry name" value="CarbesteraseB"/>
</dbReference>
<reference evidence="7 8" key="1">
    <citation type="submission" date="2017-07" db="EMBL/GenBank/DDBJ databases">
        <authorList>
            <person name="Talla V."/>
            <person name="Backstrom N."/>
        </authorList>
    </citation>
    <scope>NUCLEOTIDE SEQUENCE [LARGE SCALE GENOMIC DNA]</scope>
</reference>
<dbReference type="SUPFAM" id="SSF53474">
    <property type="entry name" value="alpha/beta-Hydrolases"/>
    <property type="match status" value="1"/>
</dbReference>
<comment type="similarity">
    <text evidence="1">Belongs to the type-B carboxylesterase/lipase family.</text>
</comment>
<protein>
    <recommendedName>
        <fullName evidence="6">Carboxylesterase type B domain-containing protein</fullName>
    </recommendedName>
</protein>
<accession>A0A5E4QH09</accession>
<keyword evidence="5" id="KW-0732">Signal</keyword>
<evidence type="ECO:0000256" key="5">
    <source>
        <dbReference type="SAM" id="SignalP"/>
    </source>
</evidence>
<evidence type="ECO:0000259" key="6">
    <source>
        <dbReference type="Pfam" id="PF00135"/>
    </source>
</evidence>
<organism evidence="7 8">
    <name type="scientific">Leptidea sinapis</name>
    <dbReference type="NCBI Taxonomy" id="189913"/>
    <lineage>
        <taxon>Eukaryota</taxon>
        <taxon>Metazoa</taxon>
        <taxon>Ecdysozoa</taxon>
        <taxon>Arthropoda</taxon>
        <taxon>Hexapoda</taxon>
        <taxon>Insecta</taxon>
        <taxon>Pterygota</taxon>
        <taxon>Neoptera</taxon>
        <taxon>Endopterygota</taxon>
        <taxon>Lepidoptera</taxon>
        <taxon>Glossata</taxon>
        <taxon>Ditrysia</taxon>
        <taxon>Papilionoidea</taxon>
        <taxon>Pieridae</taxon>
        <taxon>Dismorphiinae</taxon>
        <taxon>Leptidea</taxon>
    </lineage>
</organism>
<gene>
    <name evidence="7" type="ORF">LSINAPIS_LOCUS8383</name>
</gene>
<evidence type="ECO:0000256" key="3">
    <source>
        <dbReference type="ARBA" id="ARBA00022801"/>
    </source>
</evidence>
<dbReference type="PANTHER" id="PTHR43142:SF1">
    <property type="entry name" value="CARBOXYLIC ESTER HYDROLASE"/>
    <property type="match status" value="1"/>
</dbReference>
<feature type="domain" description="Carboxylesterase type B" evidence="6">
    <location>
        <begin position="15"/>
        <end position="496"/>
    </location>
</feature>
<evidence type="ECO:0000256" key="1">
    <source>
        <dbReference type="ARBA" id="ARBA00005964"/>
    </source>
</evidence>
<feature type="signal peptide" evidence="5">
    <location>
        <begin position="1"/>
        <end position="19"/>
    </location>
</feature>
<dbReference type="Proteomes" id="UP000324832">
    <property type="component" value="Unassembled WGS sequence"/>
</dbReference>
<evidence type="ECO:0000313" key="7">
    <source>
        <dbReference type="EMBL" id="VVC97000.1"/>
    </source>
</evidence>
<evidence type="ECO:0000256" key="4">
    <source>
        <dbReference type="ARBA" id="ARBA00023180"/>
    </source>
</evidence>
<dbReference type="Gene3D" id="3.40.50.1820">
    <property type="entry name" value="alpha/beta hydrolase"/>
    <property type="match status" value="1"/>
</dbReference>
<proteinExistence type="inferred from homology"/>
<keyword evidence="2" id="KW-0719">Serine esterase</keyword>
<keyword evidence="4" id="KW-0325">Glycoprotein</keyword>
<dbReference type="GO" id="GO:0052689">
    <property type="term" value="F:carboxylic ester hydrolase activity"/>
    <property type="evidence" value="ECO:0007669"/>
    <property type="project" value="UniProtKB-KW"/>
</dbReference>
<dbReference type="AlphaFoldDB" id="A0A5E4QH09"/>
<keyword evidence="3" id="KW-0378">Hydrolase</keyword>
<evidence type="ECO:0000256" key="2">
    <source>
        <dbReference type="ARBA" id="ARBA00022487"/>
    </source>
</evidence>
<dbReference type="Pfam" id="PF00135">
    <property type="entry name" value="COesterase"/>
    <property type="match status" value="1"/>
</dbReference>
<feature type="chain" id="PRO_5022908230" description="Carboxylesterase type B domain-containing protein" evidence="5">
    <location>
        <begin position="20"/>
        <end position="515"/>
    </location>
</feature>
<dbReference type="PANTHER" id="PTHR43142">
    <property type="entry name" value="CARBOXYLIC ESTER HYDROLASE"/>
    <property type="match status" value="1"/>
</dbReference>
<sequence>MFWWLVLVIATAECSLVKIEQGLVQGIPAEDGDYTMFMGIPYAKVDMENPFGAAIPNPILDGIFLANDNTAMCPQEEVFNNTIAGSLDCLHINIYVPNTTAKLPVLVFIYGGSMVRGFASRFVYGPKFIVQHDVILVTFNYRLGPYGFMCLGTDKVPGNQGLKDQVLALRWVRDNIAAFGGDPDKITAFGQSAGARSVELHMLSRNEKLFHQAILQSGATTRYDLISAPDQKLPFKLAEYFGHKFKNVDEAVSFLSKKEPKEIIEANAALSEPSLVCFEDSSRMQSFITSPLNHGNDKIKTTPIISGYNNNEVLESHIHKTTEDFQNNNVFYEKLKVFNFPNLDKLVKIMRRYYIGDEKMTRKVRWEIIDFDSDLSYAYPVQRSIDKFLEYSESVLFHYIFSYNGNRNFVKYRANITEGGAAHGDDLGYLFDMVFFDSNPIGDDKLVLERMTTMWTNFAKYGDPTPTTSELLPVRWRAAQRDALHCLQIDSTLSSCKRPNHRPHALWDLLYKLLQ</sequence>
<dbReference type="EMBL" id="FZQP02002979">
    <property type="protein sequence ID" value="VVC97000.1"/>
    <property type="molecule type" value="Genomic_DNA"/>
</dbReference>
<evidence type="ECO:0000313" key="8">
    <source>
        <dbReference type="Proteomes" id="UP000324832"/>
    </source>
</evidence>
<dbReference type="InterPro" id="IPR029058">
    <property type="entry name" value="AB_hydrolase_fold"/>
</dbReference>